<feature type="region of interest" description="Disordered" evidence="1">
    <location>
        <begin position="1"/>
        <end position="75"/>
    </location>
</feature>
<name>A0A5J5LV15_MICAE</name>
<protein>
    <submittedName>
        <fullName evidence="2">Uncharacterized protein</fullName>
    </submittedName>
</protein>
<evidence type="ECO:0000256" key="1">
    <source>
        <dbReference type="SAM" id="MobiDB-lite"/>
    </source>
</evidence>
<dbReference type="Proteomes" id="UP000325636">
    <property type="component" value="Unassembled WGS sequence"/>
</dbReference>
<gene>
    <name evidence="2" type="ORF">EZJ55_12910</name>
</gene>
<accession>A0A5J5LV15</accession>
<dbReference type="AlphaFoldDB" id="A0A5J5LV15"/>
<feature type="compositionally biased region" description="Polar residues" evidence="1">
    <location>
        <begin position="1"/>
        <end position="10"/>
    </location>
</feature>
<organism evidence="2 3">
    <name type="scientific">Microcystis aeruginosa EAWAG127a</name>
    <dbReference type="NCBI Taxonomy" id="2529855"/>
    <lineage>
        <taxon>Bacteria</taxon>
        <taxon>Bacillati</taxon>
        <taxon>Cyanobacteriota</taxon>
        <taxon>Cyanophyceae</taxon>
        <taxon>Oscillatoriophycideae</taxon>
        <taxon>Chroococcales</taxon>
        <taxon>Microcystaceae</taxon>
        <taxon>Microcystis</taxon>
    </lineage>
</organism>
<evidence type="ECO:0000313" key="2">
    <source>
        <dbReference type="EMBL" id="KAB0241338.1"/>
    </source>
</evidence>
<evidence type="ECO:0000313" key="3">
    <source>
        <dbReference type="Proteomes" id="UP000325636"/>
    </source>
</evidence>
<comment type="caution">
    <text evidence="2">The sequence shown here is derived from an EMBL/GenBank/DDBJ whole genome shotgun (WGS) entry which is preliminary data.</text>
</comment>
<dbReference type="EMBL" id="SRLN01000012">
    <property type="protein sequence ID" value="KAB0241338.1"/>
    <property type="molecule type" value="Genomic_DNA"/>
</dbReference>
<proteinExistence type="predicted"/>
<reference evidence="3" key="1">
    <citation type="submission" date="2019-04" db="EMBL/GenBank/DDBJ databases">
        <title>Microviridin 1777: A Toxic Chymotrypsin Inhibitor Discovered by a Metabologenomic Approach.</title>
        <authorList>
            <person name="Sieber S."/>
            <person name="Grendelmeier S.M."/>
            <person name="Harris L.A."/>
            <person name="Mitchell D.A."/>
            <person name="Gademann K."/>
        </authorList>
    </citation>
    <scope>NUCLEOTIDE SEQUENCE [LARGE SCALE GENOMIC DNA]</scope>
    <source>
        <strain evidence="3">EAWAG127a</strain>
    </source>
</reference>
<sequence length="75" mass="7514">MGFNSDSPSDQHPPYQGGKGGSVPLSRGEGGISTLIKGGRGDQYPYQGGKGGSVPPLSRGEGGISTLIKGGINKN</sequence>